<dbReference type="RefSeq" id="XP_007677451.1">
    <property type="nucleotide sequence ID" value="XM_007679261.1"/>
</dbReference>
<dbReference type="GeneID" id="19112660"/>
<gene>
    <name evidence="2" type="ORF">BAUCODRAFT_35302</name>
</gene>
<dbReference type="AlphaFoldDB" id="M2LLX3"/>
<dbReference type="Proteomes" id="UP000011761">
    <property type="component" value="Unassembled WGS sequence"/>
</dbReference>
<sequence length="67" mass="6953">MEQAPDEPRTATMAEIHPWSSSRTREQPASESACGGGQRMVSLQVSKGIAGHGGGGSRRDGDEAEGV</sequence>
<reference evidence="2 3" key="1">
    <citation type="journal article" date="2012" name="PLoS Pathog.">
        <title>Diverse lifestyles and strategies of plant pathogenesis encoded in the genomes of eighteen Dothideomycetes fungi.</title>
        <authorList>
            <person name="Ohm R.A."/>
            <person name="Feau N."/>
            <person name="Henrissat B."/>
            <person name="Schoch C.L."/>
            <person name="Horwitz B.A."/>
            <person name="Barry K.W."/>
            <person name="Condon B.J."/>
            <person name="Copeland A.C."/>
            <person name="Dhillon B."/>
            <person name="Glaser F."/>
            <person name="Hesse C.N."/>
            <person name="Kosti I."/>
            <person name="LaButti K."/>
            <person name="Lindquist E.A."/>
            <person name="Lucas S."/>
            <person name="Salamov A.A."/>
            <person name="Bradshaw R.E."/>
            <person name="Ciuffetti L."/>
            <person name="Hamelin R.C."/>
            <person name="Kema G.H.J."/>
            <person name="Lawrence C."/>
            <person name="Scott J.A."/>
            <person name="Spatafora J.W."/>
            <person name="Turgeon B.G."/>
            <person name="de Wit P.J.G.M."/>
            <person name="Zhong S."/>
            <person name="Goodwin S.B."/>
            <person name="Grigoriev I.V."/>
        </authorList>
    </citation>
    <scope>NUCLEOTIDE SEQUENCE [LARGE SCALE GENOMIC DNA]</scope>
    <source>
        <strain evidence="2 3">UAMH 10762</strain>
    </source>
</reference>
<dbReference type="HOGENOM" id="CLU_2811942_0_0_1"/>
<name>M2LLX3_BAUPA</name>
<protein>
    <submittedName>
        <fullName evidence="2">Uncharacterized protein</fullName>
    </submittedName>
</protein>
<dbReference type="EMBL" id="KB445557">
    <property type="protein sequence ID" value="EMC95317.1"/>
    <property type="molecule type" value="Genomic_DNA"/>
</dbReference>
<proteinExistence type="predicted"/>
<dbReference type="KEGG" id="bcom:BAUCODRAFT_35302"/>
<evidence type="ECO:0000256" key="1">
    <source>
        <dbReference type="SAM" id="MobiDB-lite"/>
    </source>
</evidence>
<keyword evidence="3" id="KW-1185">Reference proteome</keyword>
<organism evidence="2 3">
    <name type="scientific">Baudoinia panamericana (strain UAMH 10762)</name>
    <name type="common">Angels' share fungus</name>
    <name type="synonym">Baudoinia compniacensis (strain UAMH 10762)</name>
    <dbReference type="NCBI Taxonomy" id="717646"/>
    <lineage>
        <taxon>Eukaryota</taxon>
        <taxon>Fungi</taxon>
        <taxon>Dikarya</taxon>
        <taxon>Ascomycota</taxon>
        <taxon>Pezizomycotina</taxon>
        <taxon>Dothideomycetes</taxon>
        <taxon>Dothideomycetidae</taxon>
        <taxon>Mycosphaerellales</taxon>
        <taxon>Teratosphaeriaceae</taxon>
        <taxon>Baudoinia</taxon>
    </lineage>
</organism>
<evidence type="ECO:0000313" key="3">
    <source>
        <dbReference type="Proteomes" id="UP000011761"/>
    </source>
</evidence>
<feature type="region of interest" description="Disordered" evidence="1">
    <location>
        <begin position="1"/>
        <end position="67"/>
    </location>
</feature>
<evidence type="ECO:0000313" key="2">
    <source>
        <dbReference type="EMBL" id="EMC95317.1"/>
    </source>
</evidence>
<accession>M2LLX3</accession>